<sequence length="270" mass="28109">MIAATPACLLGAGAATFAAGTSRPRDISLKPLGMALIGAAIALVATPAWADQYRQAADNAQVDCVVSNHELTRISLVGDAFASVSKITTGYPYNDFTVTNEPVRGDIYLSIPEGFAPGRLSFFATTRKGYVYKFACSVGGPEAEQIFVSNPAIAGERAQAWEAKAGPRDAAVRLIQAMAANSAPDGYTMRQVAAAPTRVGDLTVRLVAEYRGAALTGRVLRIDNRGAKPVTVDPAQLTPAGSLAVSVAERELGTQQATTLYVVFDGSAGA</sequence>
<accession>A0A1I6L997</accession>
<dbReference type="RefSeq" id="WP_093314922.1">
    <property type="nucleotide sequence ID" value="NZ_FOZG01000002.1"/>
</dbReference>
<dbReference type="Pfam" id="PF23536">
    <property type="entry name" value="TraK_C"/>
    <property type="match status" value="1"/>
</dbReference>
<organism evidence="3 4">
    <name type="scientific">Sphingomonas jatrophae</name>
    <dbReference type="NCBI Taxonomy" id="1166337"/>
    <lineage>
        <taxon>Bacteria</taxon>
        <taxon>Pseudomonadati</taxon>
        <taxon>Pseudomonadota</taxon>
        <taxon>Alphaproteobacteria</taxon>
        <taxon>Sphingomonadales</taxon>
        <taxon>Sphingomonadaceae</taxon>
        <taxon>Sphingomonas</taxon>
    </lineage>
</organism>
<evidence type="ECO:0000259" key="2">
    <source>
        <dbReference type="Pfam" id="PF23536"/>
    </source>
</evidence>
<evidence type="ECO:0000313" key="4">
    <source>
        <dbReference type="Proteomes" id="UP000198824"/>
    </source>
</evidence>
<evidence type="ECO:0000313" key="3">
    <source>
        <dbReference type="EMBL" id="SFR99818.1"/>
    </source>
</evidence>
<keyword evidence="4" id="KW-1185">Reference proteome</keyword>
<proteinExistence type="predicted"/>
<dbReference type="Pfam" id="PF06586">
    <property type="entry name" value="TraK_N"/>
    <property type="match status" value="1"/>
</dbReference>
<feature type="domain" description="TraK N-terminal" evidence="1">
    <location>
        <begin position="55"/>
        <end position="154"/>
    </location>
</feature>
<dbReference type="OrthoDB" id="7497953at2"/>
<reference evidence="3 4" key="1">
    <citation type="submission" date="2016-10" db="EMBL/GenBank/DDBJ databases">
        <authorList>
            <person name="de Groot N.N."/>
        </authorList>
    </citation>
    <scope>NUCLEOTIDE SEQUENCE [LARGE SCALE GENOMIC DNA]</scope>
    <source>
        <strain evidence="3 4">S5-249</strain>
    </source>
</reference>
<feature type="domain" description="TraK C-terminal" evidence="2">
    <location>
        <begin position="159"/>
        <end position="263"/>
    </location>
</feature>
<evidence type="ECO:0000259" key="1">
    <source>
        <dbReference type="Pfam" id="PF06586"/>
    </source>
</evidence>
<gene>
    <name evidence="3" type="ORF">SAMN05192580_2446</name>
</gene>
<protein>
    <submittedName>
        <fullName evidence="3">Conjugal transfer pilus assembly protein TraK</fullName>
    </submittedName>
</protein>
<dbReference type="InterPro" id="IPR010563">
    <property type="entry name" value="TraK_N"/>
</dbReference>
<dbReference type="STRING" id="1166337.SAMN05192580_2446"/>
<dbReference type="EMBL" id="FOZG01000002">
    <property type="protein sequence ID" value="SFR99818.1"/>
    <property type="molecule type" value="Genomic_DNA"/>
</dbReference>
<name>A0A1I6L997_9SPHN</name>
<dbReference type="InterPro" id="IPR055397">
    <property type="entry name" value="TraK_C"/>
</dbReference>
<dbReference type="AlphaFoldDB" id="A0A1I6L997"/>
<dbReference type="Proteomes" id="UP000198824">
    <property type="component" value="Unassembled WGS sequence"/>
</dbReference>